<dbReference type="Gene3D" id="3.10.100.10">
    <property type="entry name" value="Mannose-Binding Protein A, subunit A"/>
    <property type="match status" value="1"/>
</dbReference>
<proteinExistence type="predicted"/>
<dbReference type="Proteomes" id="UP000261520">
    <property type="component" value="Unplaced"/>
</dbReference>
<dbReference type="STRING" id="409849.ENSPMGP00000026886"/>
<accession>A0A3B4BED7</accession>
<dbReference type="PROSITE" id="PS50041">
    <property type="entry name" value="C_TYPE_LECTIN_2"/>
    <property type="match status" value="1"/>
</dbReference>
<dbReference type="SUPFAM" id="SSF56436">
    <property type="entry name" value="C-type lectin-like"/>
    <property type="match status" value="1"/>
</dbReference>
<evidence type="ECO:0000313" key="4">
    <source>
        <dbReference type="Proteomes" id="UP000261520"/>
    </source>
</evidence>
<dbReference type="InterPro" id="IPR001304">
    <property type="entry name" value="C-type_lectin-like"/>
</dbReference>
<dbReference type="CDD" id="cd00037">
    <property type="entry name" value="CLECT"/>
    <property type="match status" value="1"/>
</dbReference>
<dbReference type="Pfam" id="PF00059">
    <property type="entry name" value="Lectin_C"/>
    <property type="match status" value="1"/>
</dbReference>
<evidence type="ECO:0000256" key="1">
    <source>
        <dbReference type="SAM" id="SignalP"/>
    </source>
</evidence>
<dbReference type="PANTHER" id="PTHR45784:SF3">
    <property type="entry name" value="C-TYPE LECTIN DOMAIN FAMILY 4 MEMBER K-LIKE-RELATED"/>
    <property type="match status" value="1"/>
</dbReference>
<evidence type="ECO:0000259" key="2">
    <source>
        <dbReference type="PROSITE" id="PS50041"/>
    </source>
</evidence>
<feature type="domain" description="C-type lectin" evidence="2">
    <location>
        <begin position="23"/>
        <end position="132"/>
    </location>
</feature>
<dbReference type="Ensembl" id="ENSPMGT00000028640.1">
    <property type="protein sequence ID" value="ENSPMGP00000026886.1"/>
    <property type="gene ID" value="ENSPMGG00000021704.1"/>
</dbReference>
<name>A0A3B4BED7_9GOBI</name>
<organism evidence="3 4">
    <name type="scientific">Periophthalmus magnuspinnatus</name>
    <dbReference type="NCBI Taxonomy" id="409849"/>
    <lineage>
        <taxon>Eukaryota</taxon>
        <taxon>Metazoa</taxon>
        <taxon>Chordata</taxon>
        <taxon>Craniata</taxon>
        <taxon>Vertebrata</taxon>
        <taxon>Euteleostomi</taxon>
        <taxon>Actinopterygii</taxon>
        <taxon>Neopterygii</taxon>
        <taxon>Teleostei</taxon>
        <taxon>Neoteleostei</taxon>
        <taxon>Acanthomorphata</taxon>
        <taxon>Gobiaria</taxon>
        <taxon>Gobiiformes</taxon>
        <taxon>Gobioidei</taxon>
        <taxon>Gobiidae</taxon>
        <taxon>Oxudercinae</taxon>
        <taxon>Periophthalmus</taxon>
    </lineage>
</organism>
<dbReference type="SMART" id="SM00034">
    <property type="entry name" value="CLECT"/>
    <property type="match status" value="1"/>
</dbReference>
<keyword evidence="4" id="KW-1185">Reference proteome</keyword>
<sequence length="151" mass="17711">MTMAKNIFITIFLGLFKGPVGKYIHVDMSQTWSEAQSYCQTKYSDLAVVNSQKDHELLVAVKTQDLSGWIGLHRDDVNVSLWKWSGEGKMRYQNWAKDQPNNYEGRQNVVRMMSSGKWNDYPQGYYLTFYCYIRNNGFGKNYLHNHISRTF</sequence>
<feature type="chain" id="PRO_5017348935" description="C-type lectin domain-containing protein" evidence="1">
    <location>
        <begin position="22"/>
        <end position="151"/>
    </location>
</feature>
<feature type="signal peptide" evidence="1">
    <location>
        <begin position="1"/>
        <end position="21"/>
    </location>
</feature>
<keyword evidence="1" id="KW-0732">Signal</keyword>
<dbReference type="InterPro" id="IPR016186">
    <property type="entry name" value="C-type_lectin-like/link_sf"/>
</dbReference>
<reference evidence="3" key="1">
    <citation type="submission" date="2025-08" db="UniProtKB">
        <authorList>
            <consortium name="Ensembl"/>
        </authorList>
    </citation>
    <scope>IDENTIFICATION</scope>
</reference>
<evidence type="ECO:0000313" key="3">
    <source>
        <dbReference type="Ensembl" id="ENSPMGP00000026886.1"/>
    </source>
</evidence>
<protein>
    <recommendedName>
        <fullName evidence="2">C-type lectin domain-containing protein</fullName>
    </recommendedName>
</protein>
<dbReference type="InterPro" id="IPR016187">
    <property type="entry name" value="CTDL_fold"/>
</dbReference>
<dbReference type="PANTHER" id="PTHR45784">
    <property type="entry name" value="C-TYPE LECTIN DOMAIN FAMILY 20 MEMBER A-RELATED"/>
    <property type="match status" value="1"/>
</dbReference>
<dbReference type="AlphaFoldDB" id="A0A3B4BED7"/>
<reference evidence="3" key="2">
    <citation type="submission" date="2025-09" db="UniProtKB">
        <authorList>
            <consortium name="Ensembl"/>
        </authorList>
    </citation>
    <scope>IDENTIFICATION</scope>
</reference>